<dbReference type="InParanoid" id="A0A1D5RJN0"/>
<dbReference type="GO" id="GO:0102102">
    <property type="term" value="F:homocarnosine synthase activity"/>
    <property type="evidence" value="ECO:0000318"/>
    <property type="project" value="GO_Central"/>
</dbReference>
<evidence type="ECO:0000256" key="12">
    <source>
        <dbReference type="ARBA" id="ARBA00073575"/>
    </source>
</evidence>
<feature type="compositionally biased region" description="Basic and acidic residues" evidence="15">
    <location>
        <begin position="145"/>
        <end position="158"/>
    </location>
</feature>
<evidence type="ECO:0000256" key="4">
    <source>
        <dbReference type="ARBA" id="ARBA00022741"/>
    </source>
</evidence>
<evidence type="ECO:0000256" key="2">
    <source>
        <dbReference type="ARBA" id="ARBA00022598"/>
    </source>
</evidence>
<dbReference type="GeneTree" id="ENSGT00390000018717"/>
<dbReference type="PANTHER" id="PTHR48066:SF1">
    <property type="entry name" value="CARNOSINE SYNTHASE 1"/>
    <property type="match status" value="1"/>
</dbReference>
<dbReference type="ExpressionAtlas" id="A0A1D5RJN0">
    <property type="expression patterns" value="baseline"/>
</dbReference>
<dbReference type="InterPro" id="IPR041472">
    <property type="entry name" value="BL00235/CARNS1_N"/>
</dbReference>
<sequence>MALCRDFLCVSEDLRLSLPAPCPPPAGFVSCPTPPGLGRFRGGWGRHVPGGSLSVPVGPSAPRRPRRALGMPRAFLYKAAPLGPGAVPLPPPSPLHPARSESAHHARPAATAARYPGSGPAPGEPGRGAAGAGVAGTRTPRARAPRRDPRRYTPHPRDLAPPTPPALEGQSRAGTLGQEGPVSALGQEPLGLGSRNPSPSSGWGWGGLGLSLQGQVLATSPLPKSRGWKARQGPGCPDSFVSLSLCLCHQSFSHSTHEMLSLDPSGPEWDCPLGSKDLEDEGPWGGGSGLPPTGCFPGSWRQDVGLDCKGSPEGTEARAWTVYYYSLLQSCLQQAGLPETQDRSQAPRTGCPGAEVTLCVLGSPSTFLPVLLEGGVQSPGNMLLCLSPAWLMKVPAPGQPGEAALLVSKAVSFHPGGLTFLDDFVPPRRATYFLAGLGLGPSRGREAAELARDLTCPTGASAELARLLEDRLLTRQLLAQQGGVAVPATLAFTYKPPGLLRGGDSSPGLRLVELSGKEGQETLVREEVEAFLRSEALGDVLQVAVKLSGWRWRGRQALHLHPRAELGAVVNTVLALLEKLEEEESVLVEAVYPPVQLPCSDGPSPGPGLAVRICAVVCRTQGDRPLLSKVVCGVGRGDRPLRHHNSLPRTLEVALAQCGLGEEAQVAAVRQRVKAAAEAALTAMLALEAGLSAEQRGGRRAHTDFLGVDFALTAAGGMLTPVALELNGGLCLEACGALEGLWAAPRLGPAAAEAAAAPLVETMLRRSARCLMEGKQLLVVGAGGVSKKFVWEAARDYGLQLHLVESDPNHFASQLVQTFIHFDMTEHRRDEENARLLAELVRARGLKLDGCFSYWDDCLVLTALLCQELGLPCSPPAAMRLAKKKSLTQLHLLRHHGPPWPAPSLHAVPCCPLESEADVERAVHQVPLPGVMKLEFGAGAVGVRLVEDAPQCHEHFSRITRDLQGEADHPGIGLGWGNAMLLMEFVEGTEHDVDLVLFGGRLLAAFVSDNGPTRLPGFTETAACMPTGLASEQEAQMVQAAFRCCLGCGLLDGVFNVELKLTGAGPRLIEINPRMGGFYLRDWILELYGVDLLLAAVMVACGLRPALPTRPRARGHLVGVMCLVSQHLQALSSTASRETLQALHDRGLLRLNLLEEALVPGEYEEPYCSVACAGSSPTEARLRLLGLCQGLGIDGPSYPVAHFLSHFK</sequence>
<accession>A0A1D5RJN0</accession>
<evidence type="ECO:0000256" key="3">
    <source>
        <dbReference type="ARBA" id="ARBA00022723"/>
    </source>
</evidence>
<dbReference type="EC" id="6.3.2.11" evidence="11"/>
<evidence type="ECO:0000256" key="8">
    <source>
        <dbReference type="ARBA" id="ARBA00050630"/>
    </source>
</evidence>
<dbReference type="Pfam" id="PF18130">
    <property type="entry name" value="ATPgrasp_N"/>
    <property type="match status" value="1"/>
</dbReference>
<evidence type="ECO:0000256" key="9">
    <source>
        <dbReference type="ARBA" id="ARBA00051430"/>
    </source>
</evidence>
<keyword evidence="4 14" id="KW-0547">Nucleotide-binding</keyword>
<keyword evidence="6" id="KW-0460">Magnesium</keyword>
<comment type="subunit">
    <text evidence="1">Homotetramer.</text>
</comment>
<evidence type="ECO:0000256" key="14">
    <source>
        <dbReference type="PROSITE-ProRule" id="PRU00409"/>
    </source>
</evidence>
<evidence type="ECO:0000256" key="11">
    <source>
        <dbReference type="ARBA" id="ARBA00066630"/>
    </source>
</evidence>
<dbReference type="OMA" id="PISCFPG"/>
<dbReference type="SMR" id="A0A1D5RJN0"/>
<dbReference type="Ensembl" id="ENSMMUT00000055190.2">
    <property type="protein sequence ID" value="ENSMMUP00000060524.2"/>
    <property type="gene ID" value="ENSMMUG00000005480.4"/>
</dbReference>
<proteinExistence type="predicted"/>
<dbReference type="GO" id="GO:0005524">
    <property type="term" value="F:ATP binding"/>
    <property type="evidence" value="ECO:0007669"/>
    <property type="project" value="UniProtKB-UniRule"/>
</dbReference>
<comment type="function">
    <text evidence="10">Catalyzes the synthesis of carnosine and homocarnosine. Carnosine is synthesized more efficiently than homocarnosine.</text>
</comment>
<evidence type="ECO:0000256" key="6">
    <source>
        <dbReference type="ARBA" id="ARBA00022842"/>
    </source>
</evidence>
<keyword evidence="3" id="KW-0479">Metal-binding</keyword>
<dbReference type="VEuPathDB" id="HostDB:ENSMMUG00000005480"/>
<dbReference type="Pfam" id="PF15632">
    <property type="entry name" value="ATPgrasp_Ter"/>
    <property type="match status" value="1"/>
</dbReference>
<evidence type="ECO:0000313" key="18">
    <source>
        <dbReference type="Proteomes" id="UP000006718"/>
    </source>
</evidence>
<comment type="catalytic activity">
    <reaction evidence="9">
        <text>4-aminobutanoate + L-histidine + ATP = L-homocarnosine + ADP + phosphate + H(+)</text>
        <dbReference type="Rhea" id="RHEA:59568"/>
        <dbReference type="ChEBI" id="CHEBI:15378"/>
        <dbReference type="ChEBI" id="CHEBI:30616"/>
        <dbReference type="ChEBI" id="CHEBI:43474"/>
        <dbReference type="ChEBI" id="CHEBI:57595"/>
        <dbReference type="ChEBI" id="CHEBI:59888"/>
        <dbReference type="ChEBI" id="CHEBI:143075"/>
        <dbReference type="ChEBI" id="CHEBI:456216"/>
    </reaction>
    <physiologicalReaction direction="left-to-right" evidence="9">
        <dbReference type="Rhea" id="RHEA:59569"/>
    </physiologicalReaction>
</comment>
<dbReference type="Bgee" id="ENSMMUG00000005480">
    <property type="expression patterns" value="Expressed in hindlimb stylopod muscle and 16 other cell types or tissues"/>
</dbReference>
<evidence type="ECO:0000313" key="19">
    <source>
        <dbReference type="VGNC" id="VGNC:81367"/>
    </source>
</evidence>
<evidence type="ECO:0000256" key="13">
    <source>
        <dbReference type="ARBA" id="ARBA00083567"/>
    </source>
</evidence>
<reference evidence="17" key="2">
    <citation type="submission" date="2019-01" db="EMBL/GenBank/DDBJ databases">
        <authorList>
            <person name="Graves T."/>
            <person name="Eichler E.E."/>
            <person name="Wilson R.K."/>
        </authorList>
    </citation>
    <scope>NUCLEOTIDE SEQUENCE [LARGE SCALE GENOMIC DNA]</scope>
    <source>
        <strain evidence="17">17573</strain>
    </source>
</reference>
<dbReference type="VGNC" id="VGNC:81367">
    <property type="gene designation" value="CARNS1"/>
</dbReference>
<protein>
    <recommendedName>
        <fullName evidence="12">Carnosine synthase 1</fullName>
        <ecNumber evidence="11">6.3.2.11</ecNumber>
    </recommendedName>
    <alternativeName>
        <fullName evidence="13">ATP-grasp domain-containing protein 1</fullName>
    </alternativeName>
</protein>
<keyword evidence="2" id="KW-0436">Ligase</keyword>
<dbReference type="InterPro" id="IPR011761">
    <property type="entry name" value="ATP-grasp"/>
</dbReference>
<keyword evidence="5 14" id="KW-0067">ATP-binding</keyword>
<name>A0A1D5RJN0_MACMU</name>
<evidence type="ECO:0000256" key="15">
    <source>
        <dbReference type="SAM" id="MobiDB-lite"/>
    </source>
</evidence>
<gene>
    <name evidence="17 19" type="primary">CARNS1</name>
</gene>
<comment type="catalytic activity">
    <reaction evidence="8">
        <text>beta-alanine + L-histidine + ATP = carnosine + ADP + phosphate + H(+)</text>
        <dbReference type="Rhea" id="RHEA:19297"/>
        <dbReference type="ChEBI" id="CHEBI:15378"/>
        <dbReference type="ChEBI" id="CHEBI:30616"/>
        <dbReference type="ChEBI" id="CHEBI:43474"/>
        <dbReference type="ChEBI" id="CHEBI:57485"/>
        <dbReference type="ChEBI" id="CHEBI:57595"/>
        <dbReference type="ChEBI" id="CHEBI:57966"/>
        <dbReference type="ChEBI" id="CHEBI:456216"/>
        <dbReference type="EC" id="6.3.2.11"/>
    </reaction>
    <physiologicalReaction direction="left-to-right" evidence="8">
        <dbReference type="Rhea" id="RHEA:19298"/>
    </physiologicalReaction>
</comment>
<dbReference type="AlphaFoldDB" id="A0A1D5RJN0"/>
<dbReference type="GO" id="GO:0046872">
    <property type="term" value="F:metal ion binding"/>
    <property type="evidence" value="ECO:0007669"/>
    <property type="project" value="UniProtKB-KW"/>
</dbReference>
<dbReference type="GO" id="GO:0035499">
    <property type="term" value="P:carnosine biosynthetic process"/>
    <property type="evidence" value="ECO:0000318"/>
    <property type="project" value="GO_Central"/>
</dbReference>
<dbReference type="Proteomes" id="UP000006718">
    <property type="component" value="Chromosome 14"/>
</dbReference>
<evidence type="ECO:0000313" key="17">
    <source>
        <dbReference type="Ensembl" id="ENSMMUP00000060524.2"/>
    </source>
</evidence>
<dbReference type="PROSITE" id="PS51257">
    <property type="entry name" value="PROKAR_LIPOPROTEIN"/>
    <property type="match status" value="1"/>
</dbReference>
<organism evidence="17 18">
    <name type="scientific">Macaca mulatta</name>
    <name type="common">Rhesus macaque</name>
    <dbReference type="NCBI Taxonomy" id="9544"/>
    <lineage>
        <taxon>Eukaryota</taxon>
        <taxon>Metazoa</taxon>
        <taxon>Chordata</taxon>
        <taxon>Craniata</taxon>
        <taxon>Vertebrata</taxon>
        <taxon>Euteleostomi</taxon>
        <taxon>Mammalia</taxon>
        <taxon>Eutheria</taxon>
        <taxon>Euarchontoglires</taxon>
        <taxon>Primates</taxon>
        <taxon>Haplorrhini</taxon>
        <taxon>Catarrhini</taxon>
        <taxon>Cercopithecidae</taxon>
        <taxon>Cercopithecinae</taxon>
        <taxon>Macaca</taxon>
    </lineage>
</organism>
<dbReference type="STRING" id="9544.ENSMMUP00000060524"/>
<dbReference type="FunFam" id="3.40.50.20:FF:000018">
    <property type="entry name" value="Carnosine synthase 1"/>
    <property type="match status" value="1"/>
</dbReference>
<evidence type="ECO:0000256" key="5">
    <source>
        <dbReference type="ARBA" id="ARBA00022840"/>
    </source>
</evidence>
<dbReference type="FunCoup" id="A0A1D5RJN0">
    <property type="interactions" value="102"/>
</dbReference>
<evidence type="ECO:0000256" key="10">
    <source>
        <dbReference type="ARBA" id="ARBA00053058"/>
    </source>
</evidence>
<feature type="region of interest" description="Disordered" evidence="15">
    <location>
        <begin position="87"/>
        <end position="207"/>
    </location>
</feature>
<keyword evidence="7" id="KW-0464">Manganese</keyword>
<evidence type="ECO:0000259" key="16">
    <source>
        <dbReference type="PROSITE" id="PS50975"/>
    </source>
</evidence>
<evidence type="ECO:0000256" key="1">
    <source>
        <dbReference type="ARBA" id="ARBA00011881"/>
    </source>
</evidence>
<dbReference type="PROSITE" id="PS50975">
    <property type="entry name" value="ATP_GRASP"/>
    <property type="match status" value="1"/>
</dbReference>
<dbReference type="GO" id="GO:0047730">
    <property type="term" value="F:carnosine synthase activity"/>
    <property type="evidence" value="ECO:0000318"/>
    <property type="project" value="GO_Central"/>
</dbReference>
<feature type="compositionally biased region" description="Gly residues" evidence="15">
    <location>
        <begin position="125"/>
        <end position="134"/>
    </location>
</feature>
<dbReference type="SUPFAM" id="SSF56059">
    <property type="entry name" value="Glutathione synthetase ATP-binding domain-like"/>
    <property type="match status" value="1"/>
</dbReference>
<keyword evidence="18" id="KW-1185">Reference proteome</keyword>
<dbReference type="InterPro" id="IPR031046">
    <property type="entry name" value="CARNS1"/>
</dbReference>
<feature type="domain" description="ATP-grasp" evidence="16">
    <location>
        <begin position="897"/>
        <end position="1101"/>
    </location>
</feature>
<evidence type="ECO:0000256" key="7">
    <source>
        <dbReference type="ARBA" id="ARBA00023211"/>
    </source>
</evidence>
<dbReference type="Gene3D" id="3.40.50.20">
    <property type="match status" value="1"/>
</dbReference>
<dbReference type="FunFam" id="3.30.470.20:FF:000040">
    <property type="entry name" value="Carnosine synthase 1"/>
    <property type="match status" value="1"/>
</dbReference>
<feature type="compositionally biased region" description="Low complexity" evidence="15">
    <location>
        <begin position="108"/>
        <end position="118"/>
    </location>
</feature>
<dbReference type="PANTHER" id="PTHR48066">
    <property type="entry name" value="CARNOSINE SYNTHASE 1"/>
    <property type="match status" value="1"/>
</dbReference>
<reference evidence="18" key="1">
    <citation type="journal article" date="2007" name="Science">
        <title>Evolutionary and biomedical insights from the rhesus macaque genome.</title>
        <authorList>
            <person name="Gibbs R.A."/>
            <person name="Rogers J."/>
            <person name="Katze M.G."/>
            <person name="Bumgarner R."/>
            <person name="Weinstock G.M."/>
            <person name="Mardis E.R."/>
            <person name="Remington K.A."/>
            <person name="Strausberg R.L."/>
            <person name="Venter J.C."/>
            <person name="Wilson R.K."/>
            <person name="Batzer M.A."/>
            <person name="Bustamante C.D."/>
            <person name="Eichler E.E."/>
            <person name="Hahn M.W."/>
            <person name="Hardison R.C."/>
            <person name="Makova K.D."/>
            <person name="Miller W."/>
            <person name="Milosavljevic A."/>
            <person name="Palermo R.E."/>
            <person name="Siepel A."/>
            <person name="Sikela J.M."/>
            <person name="Attaway T."/>
            <person name="Bell S."/>
            <person name="Bernard K.E."/>
            <person name="Buhay C.J."/>
            <person name="Chandrabose M.N."/>
            <person name="Dao M."/>
            <person name="Davis C."/>
            <person name="Delehaunty K.D."/>
            <person name="Ding Y."/>
            <person name="Dinh H.H."/>
            <person name="Dugan-Rocha S."/>
            <person name="Fulton L.A."/>
            <person name="Gabisi R.A."/>
            <person name="Garner T.T."/>
            <person name="Godfrey J."/>
            <person name="Hawes A.C."/>
            <person name="Hernandez J."/>
            <person name="Hines S."/>
            <person name="Holder M."/>
            <person name="Hume J."/>
            <person name="Jhangiani S.N."/>
            <person name="Joshi V."/>
            <person name="Khan Z.M."/>
            <person name="Kirkness E.F."/>
            <person name="Cree A."/>
            <person name="Fowler R.G."/>
            <person name="Lee S."/>
            <person name="Lewis L.R."/>
            <person name="Li Z."/>
            <person name="Liu Y.-S."/>
            <person name="Moore S.M."/>
            <person name="Muzny D."/>
            <person name="Nazareth L.V."/>
            <person name="Ngo D.N."/>
            <person name="Okwuonu G.O."/>
            <person name="Pai G."/>
            <person name="Parker D."/>
            <person name="Paul H.A."/>
            <person name="Pfannkoch C."/>
            <person name="Pohl C.S."/>
            <person name="Rogers Y.-H.C."/>
            <person name="Ruiz S.J."/>
            <person name="Sabo A."/>
            <person name="Santibanez J."/>
            <person name="Schneider B.W."/>
            <person name="Smith S.M."/>
            <person name="Sodergren E."/>
            <person name="Svatek A.F."/>
            <person name="Utterback T.R."/>
            <person name="Vattathil S."/>
            <person name="Warren W."/>
            <person name="White C.S."/>
            <person name="Chinwalla A.T."/>
            <person name="Feng Y."/>
            <person name="Halpern A.L."/>
            <person name="Hillier L.W."/>
            <person name="Huang X."/>
            <person name="Minx P."/>
            <person name="Nelson J.O."/>
            <person name="Pepin K.H."/>
            <person name="Qin X."/>
            <person name="Sutton G.G."/>
            <person name="Venter E."/>
            <person name="Walenz B.P."/>
            <person name="Wallis J.W."/>
            <person name="Worley K.C."/>
            <person name="Yang S.-P."/>
            <person name="Jones S.M."/>
            <person name="Marra M.A."/>
            <person name="Rocchi M."/>
            <person name="Schein J.E."/>
            <person name="Baertsch R."/>
            <person name="Clarke L."/>
            <person name="Csuros M."/>
            <person name="Glasscock J."/>
            <person name="Harris R.A."/>
            <person name="Havlak P."/>
            <person name="Jackson A.R."/>
            <person name="Jiang H."/>
            <person name="Liu Y."/>
            <person name="Messina D.N."/>
            <person name="Shen Y."/>
            <person name="Song H.X.-Z."/>
            <person name="Wylie T."/>
            <person name="Zhang L."/>
            <person name="Birney E."/>
            <person name="Han K."/>
            <person name="Konkel M.K."/>
            <person name="Lee J."/>
            <person name="Smit A.F.A."/>
            <person name="Ullmer B."/>
            <person name="Wang H."/>
            <person name="Xing J."/>
            <person name="Burhans R."/>
            <person name="Cheng Z."/>
            <person name="Karro J.E."/>
            <person name="Ma J."/>
            <person name="Raney B."/>
            <person name="She X."/>
            <person name="Cox M.J."/>
            <person name="Demuth J.P."/>
            <person name="Dumas L.J."/>
            <person name="Han S.-G."/>
            <person name="Hopkins J."/>
            <person name="Karimpour-Fard A."/>
            <person name="Kim Y.H."/>
            <person name="Pollack J.R."/>
            <person name="Vinar T."/>
            <person name="Addo-Quaye C."/>
            <person name="Degenhardt J."/>
            <person name="Denby A."/>
            <person name="Hubisz M.J."/>
            <person name="Indap A."/>
            <person name="Kosiol C."/>
            <person name="Lahn B.T."/>
            <person name="Lawson H.A."/>
            <person name="Marklein A."/>
            <person name="Nielsen R."/>
            <person name="Vallender E.J."/>
            <person name="Clark A.G."/>
            <person name="Ferguson B."/>
            <person name="Hernandez R.D."/>
            <person name="Hirani K."/>
            <person name="Kehrer-Sawatzki H."/>
            <person name="Kolb J."/>
            <person name="Patil S."/>
            <person name="Pu L.-L."/>
            <person name="Ren Y."/>
            <person name="Smith D.G."/>
            <person name="Wheeler D.A."/>
            <person name="Schenck I."/>
            <person name="Ball E.V."/>
            <person name="Chen R."/>
            <person name="Cooper D.N."/>
            <person name="Giardine B."/>
            <person name="Hsu F."/>
            <person name="Kent W.J."/>
            <person name="Lesk A."/>
            <person name="Nelson D.L."/>
            <person name="O'brien W.E."/>
            <person name="Pruefer K."/>
            <person name="Stenson P.D."/>
            <person name="Wallace J.C."/>
            <person name="Ke H."/>
            <person name="Liu X.-M."/>
            <person name="Wang P."/>
            <person name="Xiang A.P."/>
            <person name="Yang F."/>
            <person name="Barber G.P."/>
            <person name="Haussler D."/>
            <person name="Karolchik D."/>
            <person name="Kern A.D."/>
            <person name="Kuhn R.M."/>
            <person name="Smith K.E."/>
            <person name="Zwieg A.S."/>
        </authorList>
    </citation>
    <scope>NUCLEOTIDE SEQUENCE [LARGE SCALE GENOMIC DNA]</scope>
    <source>
        <strain evidence="18">17573</strain>
    </source>
</reference>
<reference evidence="17" key="4">
    <citation type="submission" date="2025-09" db="UniProtKB">
        <authorList>
            <consortium name="Ensembl"/>
        </authorList>
    </citation>
    <scope>IDENTIFICATION</scope>
    <source>
        <strain evidence="17">17573</strain>
    </source>
</reference>
<dbReference type="GO" id="GO:0016887">
    <property type="term" value="F:ATP hydrolysis activity"/>
    <property type="evidence" value="ECO:0000318"/>
    <property type="project" value="GO_Central"/>
</dbReference>
<dbReference type="Gene3D" id="3.30.470.20">
    <property type="entry name" value="ATP-grasp fold, B domain"/>
    <property type="match status" value="1"/>
</dbReference>
<reference evidence="17" key="3">
    <citation type="submission" date="2025-08" db="UniProtKB">
        <authorList>
            <consortium name="Ensembl"/>
        </authorList>
    </citation>
    <scope>IDENTIFICATION</scope>
    <source>
        <strain evidence="17">17573</strain>
    </source>
</reference>